<dbReference type="AlphaFoldDB" id="L0PGH4"/>
<dbReference type="Proteomes" id="UP000010422">
    <property type="component" value="Unassembled WGS sequence"/>
</dbReference>
<comment type="caution">
    <text evidence="2">The sequence shown here is derived from an EMBL/GenBank/DDBJ whole genome shotgun (WGS) entry which is preliminary data.</text>
</comment>
<dbReference type="GO" id="GO:0006270">
    <property type="term" value="P:DNA replication initiation"/>
    <property type="evidence" value="ECO:0007669"/>
    <property type="project" value="InterPro"/>
</dbReference>
<sequence>MGSVAKGCEENTETRTIHKVADEIDSNMSEYDEKMLDVAPIGSIRDMQVLESGIMNKGIRCHGNLSHGEESMENTAKTEEKEMICIKTVQEQLRQQYFEILYNSKVSLAYFAKIALTKARTQCQADTEMLLDVSLFIESSLLRTPAQLEIKFKKWLPMMSVVVWQEGDTDEYKWPEEASEWHVDEDEQPFIIRWCSGNEKERSLSYQSDADKKIEALKIREFQLQIILVLEVLSLRREMGDVTQNLLEKQSKIQSKNESINIEQYLDVLVDRLCIWQALSDTRLLDDNSINLEPDNDQLKQFCAEVVIPFYASKLPDVCNMLSVKCGGPSFSYHALRVKRTKKSKTSTKEKSDACSTNVSAKSSKVSLGSSKTSASTIFCPETALFDKKTKLTASSVTSRFSSTDKHTKSISRDGILNSKQSLEHREIKMPLKPIGRKGSDRIDDISLHVTSSVSLPSLQTRGTEVCRTRVKPKVQIQVLETPQKNRITHDTSDLTIQSAKRIIGTPISHGSIGSPVKKCRK</sequence>
<dbReference type="GO" id="GO:0031261">
    <property type="term" value="C:DNA replication preinitiation complex"/>
    <property type="evidence" value="ECO:0007669"/>
    <property type="project" value="TreeGrafter"/>
</dbReference>
<dbReference type="InterPro" id="IPR042511">
    <property type="entry name" value="Sld3"/>
</dbReference>
<protein>
    <recommendedName>
        <fullName evidence="1">DNA replication regulator Sld3 C-terminal domain-containing protein</fullName>
    </recommendedName>
</protein>
<reference evidence="2 3" key="1">
    <citation type="journal article" date="2012" name="MBio">
        <title>De novo assembly of the Pneumocystis jirovecii genome from a single bronchoalveolar lavage fluid specimen from a patient.</title>
        <authorList>
            <person name="Cisse O.H."/>
            <person name="Pagni M."/>
            <person name="Hauser P.M."/>
        </authorList>
    </citation>
    <scope>NUCLEOTIDE SEQUENCE [LARGE SCALE GENOMIC DNA]</scope>
    <source>
        <strain evidence="2 3">SE8</strain>
    </source>
</reference>
<dbReference type="InParanoid" id="L0PGH4"/>
<proteinExistence type="predicted"/>
<dbReference type="Pfam" id="PF08639">
    <property type="entry name" value="Sld3_STD"/>
    <property type="match status" value="1"/>
</dbReference>
<feature type="non-terminal residue" evidence="2">
    <location>
        <position position="522"/>
    </location>
</feature>
<dbReference type="Gene3D" id="1.20.58.2130">
    <property type="match status" value="1"/>
</dbReference>
<evidence type="ECO:0000313" key="3">
    <source>
        <dbReference type="Proteomes" id="UP000010422"/>
    </source>
</evidence>
<dbReference type="PANTHER" id="PTHR28067:SF1">
    <property type="entry name" value="DNA REPLICATION REGULATOR SLD3"/>
    <property type="match status" value="1"/>
</dbReference>
<accession>L0PGH4</accession>
<dbReference type="STRING" id="1209962.L0PGH4"/>
<dbReference type="PANTHER" id="PTHR28067">
    <property type="entry name" value="DNA REPLICATION REGULATOR SLD3"/>
    <property type="match status" value="1"/>
</dbReference>
<feature type="domain" description="DNA replication regulator Sld3 C-terminal" evidence="1">
    <location>
        <begin position="91"/>
        <end position="429"/>
    </location>
</feature>
<organism evidence="3">
    <name type="scientific">Pneumocystis jirovecii</name>
    <name type="common">Human pneumocystis pneumonia agent</name>
    <dbReference type="NCBI Taxonomy" id="42068"/>
    <lineage>
        <taxon>Eukaryota</taxon>
        <taxon>Fungi</taxon>
        <taxon>Dikarya</taxon>
        <taxon>Ascomycota</taxon>
        <taxon>Taphrinomycotina</taxon>
        <taxon>Pneumocystomycetes</taxon>
        <taxon>Pneumocystaceae</taxon>
        <taxon>Pneumocystis</taxon>
    </lineage>
</organism>
<dbReference type="EMBL" id="CAKM01000327">
    <property type="protein sequence ID" value="CCJ31481.1"/>
    <property type="molecule type" value="Genomic_DNA"/>
</dbReference>
<name>L0PGH4_PNEJI</name>
<evidence type="ECO:0000313" key="2">
    <source>
        <dbReference type="EMBL" id="CCJ31481.1"/>
    </source>
</evidence>
<dbReference type="InterPro" id="IPR013948">
    <property type="entry name" value="DNA_replication_reg_Sld3_C"/>
</dbReference>
<evidence type="ECO:0000259" key="1">
    <source>
        <dbReference type="Pfam" id="PF08639"/>
    </source>
</evidence>
<gene>
    <name evidence="2" type="ORF">PNEJI1_003658</name>
</gene>
<dbReference type="VEuPathDB" id="FungiDB:PNEJI1_003658"/>